<dbReference type="AlphaFoldDB" id="A0A839HDH7"/>
<keyword evidence="2" id="KW-0489">Methyltransferase</keyword>
<gene>
    <name evidence="2" type="ORF">HUK38_03565</name>
</gene>
<sequence length="251" mass="28076">MNVDSETDYIAALIELHRGLKRQGPGDDEFSRHLLQELAAYLPVNPRIADLGCGSGAASLLLANDYHSRVLAVDLSAEFIAELSTRAQAAGLADFITPINADMADLNWPNESIDLLWSEGAAYQLGFENALTRWRPLIRSGGIAVISEMSWFIDDAPPPAQTYWQTAYPTMANELDNMARAKRAGFHVLITRRLPSAAWWANYYEPLKIRIQQLNSESSLAPVLRETEQEMALFAQYSDHYGYTFYVLQAC</sequence>
<dbReference type="InterPro" id="IPR041698">
    <property type="entry name" value="Methyltransf_25"/>
</dbReference>
<dbReference type="Gene3D" id="3.40.50.150">
    <property type="entry name" value="Vaccinia Virus protein VP39"/>
    <property type="match status" value="1"/>
</dbReference>
<name>A0A839HDH7_9GAMM</name>
<evidence type="ECO:0000259" key="1">
    <source>
        <dbReference type="Pfam" id="PF13649"/>
    </source>
</evidence>
<protein>
    <submittedName>
        <fullName evidence="2">Methyltransferase domain-containing protein</fullName>
    </submittedName>
</protein>
<dbReference type="GO" id="GO:0032259">
    <property type="term" value="P:methylation"/>
    <property type="evidence" value="ECO:0007669"/>
    <property type="project" value="UniProtKB-KW"/>
</dbReference>
<dbReference type="Pfam" id="PF13649">
    <property type="entry name" value="Methyltransf_25"/>
    <property type="match status" value="1"/>
</dbReference>
<accession>A0A839HDH7</accession>
<dbReference type="InterPro" id="IPR029063">
    <property type="entry name" value="SAM-dependent_MTases_sf"/>
</dbReference>
<dbReference type="GO" id="GO:0008168">
    <property type="term" value="F:methyltransferase activity"/>
    <property type="evidence" value="ECO:0007669"/>
    <property type="project" value="UniProtKB-KW"/>
</dbReference>
<feature type="domain" description="Methyltransferase" evidence="1">
    <location>
        <begin position="48"/>
        <end position="142"/>
    </location>
</feature>
<evidence type="ECO:0000313" key="2">
    <source>
        <dbReference type="EMBL" id="MBB1125308.1"/>
    </source>
</evidence>
<keyword evidence="2" id="KW-0808">Transferase</keyword>
<keyword evidence="3" id="KW-1185">Reference proteome</keyword>
<dbReference type="EMBL" id="JABVCQ010000006">
    <property type="protein sequence ID" value="MBB1125308.1"/>
    <property type="molecule type" value="Genomic_DNA"/>
</dbReference>
<reference evidence="2 3" key="1">
    <citation type="journal article" date="2020" name="Arch. Microbiol.">
        <title>The genome sequence of the giant phototrophic gammaproteobacterium Thiospirillum jenense gives insight into its physiological properties and phylogenetic relationships.</title>
        <authorList>
            <person name="Imhoff J.F."/>
            <person name="Meyer T.E."/>
            <person name="Kyndt J.A."/>
        </authorList>
    </citation>
    <scope>NUCLEOTIDE SEQUENCE [LARGE SCALE GENOMIC DNA]</scope>
    <source>
        <strain evidence="2 3">DSM 216</strain>
    </source>
</reference>
<dbReference type="SUPFAM" id="SSF53335">
    <property type="entry name" value="S-adenosyl-L-methionine-dependent methyltransferases"/>
    <property type="match status" value="1"/>
</dbReference>
<proteinExistence type="predicted"/>
<comment type="caution">
    <text evidence="2">The sequence shown here is derived from an EMBL/GenBank/DDBJ whole genome shotgun (WGS) entry which is preliminary data.</text>
</comment>
<dbReference type="Proteomes" id="UP000548632">
    <property type="component" value="Unassembled WGS sequence"/>
</dbReference>
<dbReference type="CDD" id="cd02440">
    <property type="entry name" value="AdoMet_MTases"/>
    <property type="match status" value="1"/>
</dbReference>
<evidence type="ECO:0000313" key="3">
    <source>
        <dbReference type="Proteomes" id="UP000548632"/>
    </source>
</evidence>
<organism evidence="2 3">
    <name type="scientific">Thiospirillum jenense</name>
    <dbReference type="NCBI Taxonomy" id="1653858"/>
    <lineage>
        <taxon>Bacteria</taxon>
        <taxon>Pseudomonadati</taxon>
        <taxon>Pseudomonadota</taxon>
        <taxon>Gammaproteobacteria</taxon>
        <taxon>Chromatiales</taxon>
        <taxon>Chromatiaceae</taxon>
        <taxon>Thiospirillum</taxon>
    </lineage>
</organism>